<evidence type="ECO:0000256" key="8">
    <source>
        <dbReference type="HAMAP-Rule" id="MF_00530"/>
    </source>
</evidence>
<evidence type="ECO:0000259" key="10">
    <source>
        <dbReference type="Pfam" id="PF02823"/>
    </source>
</evidence>
<comment type="subcellular location">
    <subcellularLocation>
        <location evidence="8">Cell membrane</location>
        <topology evidence="8">Peripheral membrane protein</topology>
    </subcellularLocation>
    <subcellularLocation>
        <location evidence="1">Endomembrane system</location>
        <topology evidence="1">Peripheral membrane protein</topology>
    </subcellularLocation>
</comment>
<keyword evidence="12" id="KW-1185">Reference proteome</keyword>
<dbReference type="InterPro" id="IPR001469">
    <property type="entry name" value="ATP_synth_F1_dsu/esu"/>
</dbReference>
<evidence type="ECO:0000313" key="11">
    <source>
        <dbReference type="EMBL" id="MDJ1129054.1"/>
    </source>
</evidence>
<keyword evidence="8" id="KW-1003">Cell membrane</keyword>
<sequence>MAGKISYQIVRPDRLMHEGEANSLVLIAHSGELGVLPGHAREVCALGDGVVRINHDPDEEGATQQRIVVSGGYAEITGDNVIVLADHARDINDIYPDDVERTKAEAQVELDKLPKGDSRRAYFDSKIAWCDLLLAENDKWGKQ</sequence>
<dbReference type="NCBIfam" id="TIGR01216">
    <property type="entry name" value="ATP_synt_epsi"/>
    <property type="match status" value="1"/>
</dbReference>
<comment type="function">
    <text evidence="8">Produces ATP from ADP in the presence of a proton gradient across the membrane.</text>
</comment>
<evidence type="ECO:0000313" key="12">
    <source>
        <dbReference type="Proteomes" id="UP001431693"/>
    </source>
</evidence>
<dbReference type="CDD" id="cd12152">
    <property type="entry name" value="F1-ATPase_delta"/>
    <property type="match status" value="1"/>
</dbReference>
<evidence type="ECO:0000256" key="9">
    <source>
        <dbReference type="RuleBase" id="RU003656"/>
    </source>
</evidence>
<evidence type="ECO:0000256" key="7">
    <source>
        <dbReference type="ARBA" id="ARBA00023310"/>
    </source>
</evidence>
<dbReference type="HAMAP" id="MF_00530">
    <property type="entry name" value="ATP_synth_epsil_bac"/>
    <property type="match status" value="1"/>
</dbReference>
<dbReference type="InterPro" id="IPR020546">
    <property type="entry name" value="ATP_synth_F1_dsu/esu_N"/>
</dbReference>
<dbReference type="InterPro" id="IPR036771">
    <property type="entry name" value="ATPsynth_dsu/esu_N"/>
</dbReference>
<keyword evidence="3 8" id="KW-0813">Transport</keyword>
<dbReference type="Pfam" id="PF02823">
    <property type="entry name" value="ATP-synt_DE_N"/>
    <property type="match status" value="1"/>
</dbReference>
<dbReference type="EMBL" id="JASJEX010000002">
    <property type="protein sequence ID" value="MDJ1129054.1"/>
    <property type="molecule type" value="Genomic_DNA"/>
</dbReference>
<feature type="domain" description="ATP synthase F1 complex delta/epsilon subunit N-terminal" evidence="10">
    <location>
        <begin position="7"/>
        <end position="88"/>
    </location>
</feature>
<dbReference type="Proteomes" id="UP001431693">
    <property type="component" value="Unassembled WGS sequence"/>
</dbReference>
<organism evidence="11 12">
    <name type="scientific">Kribbibacterium absianum</name>
    <dbReference type="NCBI Taxonomy" id="3044210"/>
    <lineage>
        <taxon>Bacteria</taxon>
        <taxon>Bacillati</taxon>
        <taxon>Actinomycetota</taxon>
        <taxon>Coriobacteriia</taxon>
        <taxon>Coriobacteriales</taxon>
        <taxon>Kribbibacteriaceae</taxon>
        <taxon>Kribbibacterium</taxon>
    </lineage>
</organism>
<comment type="similarity">
    <text evidence="2 8 9">Belongs to the ATPase epsilon chain family.</text>
</comment>
<keyword evidence="4 8" id="KW-0406">Ion transport</keyword>
<dbReference type="RefSeq" id="WP_283713788.1">
    <property type="nucleotide sequence ID" value="NZ_JASJEW010000007.1"/>
</dbReference>
<name>A0ABT6ZJS4_9ACTN</name>
<evidence type="ECO:0000256" key="4">
    <source>
        <dbReference type="ARBA" id="ARBA00023065"/>
    </source>
</evidence>
<dbReference type="PANTHER" id="PTHR13822:SF10">
    <property type="entry name" value="ATP SYNTHASE EPSILON CHAIN, CHLOROPLASTIC"/>
    <property type="match status" value="1"/>
</dbReference>
<keyword evidence="5 8" id="KW-0472">Membrane</keyword>
<dbReference type="SUPFAM" id="SSF51344">
    <property type="entry name" value="Epsilon subunit of F1F0-ATP synthase N-terminal domain"/>
    <property type="match status" value="1"/>
</dbReference>
<evidence type="ECO:0000256" key="2">
    <source>
        <dbReference type="ARBA" id="ARBA00005712"/>
    </source>
</evidence>
<keyword evidence="7 8" id="KW-0066">ATP synthesis</keyword>
<keyword evidence="6 8" id="KW-0139">CF(1)</keyword>
<dbReference type="PANTHER" id="PTHR13822">
    <property type="entry name" value="ATP SYNTHASE DELTA/EPSILON CHAIN"/>
    <property type="match status" value="1"/>
</dbReference>
<dbReference type="Gene3D" id="2.60.15.10">
    <property type="entry name" value="F0F1 ATP synthase delta/epsilon subunit, N-terminal"/>
    <property type="match status" value="1"/>
</dbReference>
<proteinExistence type="inferred from homology"/>
<gene>
    <name evidence="8 11" type="primary">atpC</name>
    <name evidence="11" type="ORF">QJ043_03005</name>
</gene>
<accession>A0ABT6ZJS4</accession>
<evidence type="ECO:0000256" key="5">
    <source>
        <dbReference type="ARBA" id="ARBA00023136"/>
    </source>
</evidence>
<comment type="subunit">
    <text evidence="8 9">F-type ATPases have 2 components, CF(1) - the catalytic core - and CF(0) - the membrane proton channel. CF(1) has five subunits: alpha(3), beta(3), gamma(1), delta(1), epsilon(1). CF(0) has three main subunits: a, b and c.</text>
</comment>
<reference evidence="11" key="1">
    <citation type="submission" date="2023-05" db="EMBL/GenBank/DDBJ databases">
        <title>[olsenella] sp. nov., isolated from a pig farm feces dump.</title>
        <authorList>
            <person name="Chang Y.-H."/>
        </authorList>
    </citation>
    <scope>NUCLEOTIDE SEQUENCE</scope>
    <source>
        <strain evidence="11">YH-ols2217</strain>
    </source>
</reference>
<evidence type="ECO:0000256" key="6">
    <source>
        <dbReference type="ARBA" id="ARBA00023196"/>
    </source>
</evidence>
<protein>
    <recommendedName>
        <fullName evidence="8">ATP synthase epsilon chain</fullName>
    </recommendedName>
    <alternativeName>
        <fullName evidence="8">ATP synthase F1 sector epsilon subunit</fullName>
    </alternativeName>
    <alternativeName>
        <fullName evidence="8">F-ATPase epsilon subunit</fullName>
    </alternativeName>
</protein>
<evidence type="ECO:0000256" key="1">
    <source>
        <dbReference type="ARBA" id="ARBA00004184"/>
    </source>
</evidence>
<evidence type="ECO:0000256" key="3">
    <source>
        <dbReference type="ARBA" id="ARBA00022448"/>
    </source>
</evidence>
<keyword evidence="8" id="KW-0375">Hydrogen ion transport</keyword>
<comment type="caution">
    <text evidence="11">The sequence shown here is derived from an EMBL/GenBank/DDBJ whole genome shotgun (WGS) entry which is preliminary data.</text>
</comment>